<gene>
    <name evidence="1" type="ORF">OLEA9_A034277</name>
</gene>
<keyword evidence="2" id="KW-1185">Reference proteome</keyword>
<proteinExistence type="predicted"/>
<dbReference type="AlphaFoldDB" id="A0A8S0R8C2"/>
<sequence length="106" mass="11712">MVLSLYRTVHENPSLYHPKCGDVAVHSITVHERRWWFAATLMALVVHSRRNDAAAAIVDVIEFWMVPQCFQLIRSVEMVVMCGCVGSSSGESFGDVVVVIGSSGLF</sequence>
<protein>
    <submittedName>
        <fullName evidence="1">Uncharacterized protein</fullName>
    </submittedName>
</protein>
<dbReference type="Proteomes" id="UP000594638">
    <property type="component" value="Unassembled WGS sequence"/>
</dbReference>
<reference evidence="1 2" key="1">
    <citation type="submission" date="2019-12" db="EMBL/GenBank/DDBJ databases">
        <authorList>
            <person name="Alioto T."/>
            <person name="Alioto T."/>
            <person name="Gomez Garrido J."/>
        </authorList>
    </citation>
    <scope>NUCLEOTIDE SEQUENCE [LARGE SCALE GENOMIC DNA]</scope>
</reference>
<evidence type="ECO:0000313" key="2">
    <source>
        <dbReference type="Proteomes" id="UP000594638"/>
    </source>
</evidence>
<comment type="caution">
    <text evidence="1">The sequence shown here is derived from an EMBL/GenBank/DDBJ whole genome shotgun (WGS) entry which is preliminary data.</text>
</comment>
<dbReference type="EMBL" id="CACTIH010002258">
    <property type="protein sequence ID" value="CAA2975375.1"/>
    <property type="molecule type" value="Genomic_DNA"/>
</dbReference>
<organism evidence="1 2">
    <name type="scientific">Olea europaea subsp. europaea</name>
    <dbReference type="NCBI Taxonomy" id="158383"/>
    <lineage>
        <taxon>Eukaryota</taxon>
        <taxon>Viridiplantae</taxon>
        <taxon>Streptophyta</taxon>
        <taxon>Embryophyta</taxon>
        <taxon>Tracheophyta</taxon>
        <taxon>Spermatophyta</taxon>
        <taxon>Magnoliopsida</taxon>
        <taxon>eudicotyledons</taxon>
        <taxon>Gunneridae</taxon>
        <taxon>Pentapetalae</taxon>
        <taxon>asterids</taxon>
        <taxon>lamiids</taxon>
        <taxon>Lamiales</taxon>
        <taxon>Oleaceae</taxon>
        <taxon>Oleeae</taxon>
        <taxon>Olea</taxon>
    </lineage>
</organism>
<accession>A0A8S0R8C2</accession>
<dbReference type="Gramene" id="OE9A034277T1">
    <property type="protein sequence ID" value="OE9A034277C1"/>
    <property type="gene ID" value="OE9A034277"/>
</dbReference>
<evidence type="ECO:0000313" key="1">
    <source>
        <dbReference type="EMBL" id="CAA2975375.1"/>
    </source>
</evidence>
<name>A0A8S0R8C2_OLEEU</name>